<dbReference type="Pfam" id="PF10323">
    <property type="entry name" value="7TM_GPCR_Srv"/>
    <property type="match status" value="1"/>
</dbReference>
<gene>
    <name evidence="2" type="ORF">DdX_15171</name>
</gene>
<dbReference type="InterPro" id="IPR019426">
    <property type="entry name" value="7TM_GPCR_serpentine_rcpt_Srv"/>
</dbReference>
<dbReference type="AlphaFoldDB" id="A0AAD4MVJ2"/>
<comment type="caution">
    <text evidence="2">The sequence shown here is derived from an EMBL/GenBank/DDBJ whole genome shotgun (WGS) entry which is preliminary data.</text>
</comment>
<name>A0AAD4MVJ2_9BILA</name>
<feature type="transmembrane region" description="Helical" evidence="1">
    <location>
        <begin position="123"/>
        <end position="140"/>
    </location>
</feature>
<keyword evidence="1" id="KW-1133">Transmembrane helix</keyword>
<proteinExistence type="predicted"/>
<feature type="transmembrane region" description="Helical" evidence="1">
    <location>
        <begin position="35"/>
        <end position="59"/>
    </location>
</feature>
<dbReference type="EMBL" id="JAKKPZ010000089">
    <property type="protein sequence ID" value="KAI1703018.1"/>
    <property type="molecule type" value="Genomic_DNA"/>
</dbReference>
<organism evidence="2 3">
    <name type="scientific">Ditylenchus destructor</name>
    <dbReference type="NCBI Taxonomy" id="166010"/>
    <lineage>
        <taxon>Eukaryota</taxon>
        <taxon>Metazoa</taxon>
        <taxon>Ecdysozoa</taxon>
        <taxon>Nematoda</taxon>
        <taxon>Chromadorea</taxon>
        <taxon>Rhabditida</taxon>
        <taxon>Tylenchina</taxon>
        <taxon>Tylenchomorpha</taxon>
        <taxon>Sphaerularioidea</taxon>
        <taxon>Anguinidae</taxon>
        <taxon>Anguininae</taxon>
        <taxon>Ditylenchus</taxon>
    </lineage>
</organism>
<keyword evidence="3" id="KW-1185">Reference proteome</keyword>
<reference evidence="2" key="1">
    <citation type="submission" date="2022-01" db="EMBL/GenBank/DDBJ databases">
        <title>Genome Sequence Resource for Two Populations of Ditylenchus destructor, the Migratory Endoparasitic Phytonematode.</title>
        <authorList>
            <person name="Zhang H."/>
            <person name="Lin R."/>
            <person name="Xie B."/>
        </authorList>
    </citation>
    <scope>NUCLEOTIDE SEQUENCE</scope>
    <source>
        <strain evidence="2">BazhouSP</strain>
    </source>
</reference>
<dbReference type="Proteomes" id="UP001201812">
    <property type="component" value="Unassembled WGS sequence"/>
</dbReference>
<evidence type="ECO:0000256" key="1">
    <source>
        <dbReference type="SAM" id="Phobius"/>
    </source>
</evidence>
<evidence type="ECO:0000313" key="2">
    <source>
        <dbReference type="EMBL" id="KAI1703018.1"/>
    </source>
</evidence>
<accession>A0AAD4MVJ2</accession>
<keyword evidence="1" id="KW-0472">Membrane</keyword>
<feature type="transmembrane region" description="Helical" evidence="1">
    <location>
        <begin position="80"/>
        <end position="103"/>
    </location>
</feature>
<keyword evidence="1" id="KW-0812">Transmembrane</keyword>
<sequence length="184" mass="20932">MLTYKFNARLQTDNYSYSIYHIPLTEGDFQLEPSFISAISAVIFCIICGALNILTVIVYNSNSNGNNLADQIQQKIESRLTIYAIITFMGHLYMAVYMIAIYVFCCMMDMDSLFLATFNQLPWVSDFSTIVVPAWVLLWASNTIRALMLKELRLEKWPLVGKLVVNIHKQTTVTVISSSRSDFG</sequence>
<evidence type="ECO:0000313" key="3">
    <source>
        <dbReference type="Proteomes" id="UP001201812"/>
    </source>
</evidence>
<protein>
    <submittedName>
        <fullName evidence="2">Serpentine type 7TM GPCR chemoreceptor srv domain-containing protein</fullName>
    </submittedName>
</protein>